<dbReference type="SUPFAM" id="SSF47323">
    <property type="entry name" value="Anticodon-binding domain of a subclass of class I aminoacyl-tRNA synthetases"/>
    <property type="match status" value="1"/>
</dbReference>
<organism evidence="13 14">
    <name type="scientific">Candidatus Nomurabacteria bacterium CG1_02_43_90</name>
    <dbReference type="NCBI Taxonomy" id="1805281"/>
    <lineage>
        <taxon>Bacteria</taxon>
        <taxon>Candidatus Nomuraibacteriota</taxon>
    </lineage>
</organism>
<dbReference type="Pfam" id="PF03485">
    <property type="entry name" value="Arg_tRNA_synt_N"/>
    <property type="match status" value="1"/>
</dbReference>
<reference evidence="13 14" key="1">
    <citation type="journal article" date="2016" name="Environ. Microbiol.">
        <title>Genomic resolution of a cold subsurface aquifer community provides metabolic insights for novel microbes adapted to high CO concentrations.</title>
        <authorList>
            <person name="Probst A.J."/>
            <person name="Castelle C.J."/>
            <person name="Singh A."/>
            <person name="Brown C.T."/>
            <person name="Anantharaman K."/>
            <person name="Sharon I."/>
            <person name="Hug L.A."/>
            <person name="Burstein D."/>
            <person name="Emerson J.B."/>
            <person name="Thomas B.C."/>
            <person name="Banfield J.F."/>
        </authorList>
    </citation>
    <scope>NUCLEOTIDE SEQUENCE [LARGE SCALE GENOMIC DNA]</scope>
    <source>
        <strain evidence="13">CG1_02_43_90</strain>
    </source>
</reference>
<dbReference type="Gene3D" id="1.10.730.10">
    <property type="entry name" value="Isoleucyl-tRNA Synthetase, Domain 1"/>
    <property type="match status" value="1"/>
</dbReference>
<feature type="domain" description="Arginyl tRNA synthetase N-terminal" evidence="12">
    <location>
        <begin position="3"/>
        <end position="86"/>
    </location>
</feature>
<evidence type="ECO:0000256" key="10">
    <source>
        <dbReference type="RuleBase" id="RU363038"/>
    </source>
</evidence>
<name>A0A1J4V6K2_9BACT</name>
<keyword evidence="3 10" id="KW-0436">Ligase</keyword>
<comment type="caution">
    <text evidence="13">The sequence shown here is derived from an EMBL/GenBank/DDBJ whole genome shotgun (WGS) entry which is preliminary data.</text>
</comment>
<evidence type="ECO:0000259" key="11">
    <source>
        <dbReference type="SMART" id="SM00836"/>
    </source>
</evidence>
<evidence type="ECO:0000256" key="7">
    <source>
        <dbReference type="ARBA" id="ARBA00023146"/>
    </source>
</evidence>
<dbReference type="InterPro" id="IPR035684">
    <property type="entry name" value="ArgRS_core"/>
</dbReference>
<evidence type="ECO:0000256" key="2">
    <source>
        <dbReference type="ARBA" id="ARBA00012837"/>
    </source>
</evidence>
<dbReference type="InterPro" id="IPR008909">
    <property type="entry name" value="DALR_anticod-bd"/>
</dbReference>
<dbReference type="Pfam" id="PF05746">
    <property type="entry name" value="DALR_1"/>
    <property type="match status" value="1"/>
</dbReference>
<dbReference type="InterPro" id="IPR009080">
    <property type="entry name" value="tRNAsynth_Ia_anticodon-bd"/>
</dbReference>
<evidence type="ECO:0000256" key="6">
    <source>
        <dbReference type="ARBA" id="ARBA00022917"/>
    </source>
</evidence>
<dbReference type="GO" id="GO:0004814">
    <property type="term" value="F:arginine-tRNA ligase activity"/>
    <property type="evidence" value="ECO:0007669"/>
    <property type="project" value="UniProtKB-UniRule"/>
</dbReference>
<dbReference type="PRINTS" id="PR01038">
    <property type="entry name" value="TRNASYNTHARG"/>
</dbReference>
<evidence type="ECO:0000259" key="12">
    <source>
        <dbReference type="SMART" id="SM01016"/>
    </source>
</evidence>
<dbReference type="PANTHER" id="PTHR11956">
    <property type="entry name" value="ARGINYL-TRNA SYNTHETASE"/>
    <property type="match status" value="1"/>
</dbReference>
<proteinExistence type="inferred from homology"/>
<accession>A0A1J4V6K2</accession>
<evidence type="ECO:0000256" key="5">
    <source>
        <dbReference type="ARBA" id="ARBA00022840"/>
    </source>
</evidence>
<feature type="domain" description="DALR anticodon binding" evidence="11">
    <location>
        <begin position="472"/>
        <end position="583"/>
    </location>
</feature>
<keyword evidence="7 10" id="KW-0030">Aminoacyl-tRNA synthetase</keyword>
<keyword evidence="5 10" id="KW-0067">ATP-binding</keyword>
<dbReference type="SUPFAM" id="SSF55190">
    <property type="entry name" value="Arginyl-tRNA synthetase (ArgRS), N-terminal 'additional' domain"/>
    <property type="match status" value="1"/>
</dbReference>
<evidence type="ECO:0000256" key="9">
    <source>
        <dbReference type="NCBIfam" id="TIGR00456"/>
    </source>
</evidence>
<dbReference type="SUPFAM" id="SSF52374">
    <property type="entry name" value="Nucleotidylyl transferase"/>
    <property type="match status" value="1"/>
</dbReference>
<sequence length="583" mass="65341">MKEKLEIIVREALRALSIEVNGVVIERPADITHGDYSTNVALACAKEAGLSPRELAEKMVEKIREQEIEEIKDITIAGPGFINFKLSDDAIRNENAKEKSSLITCYAGKNILVEHSSPNLFKPFSIGHLMNNFIGEFIVRGAKISGGKVKSMSFPSDVSLGIAKALFILEKDMKAGEIDLTYFQNNKENDVIKYLGDAYVRGVKECEKNEESLQGAKKVLDKMYHLVDDTFYDLVVATKKVNESYFKKILSEIGSEIDAFVYEGWAGDEGKKIVQENTGEGKVFKESEGAIVYTPSEERKDINTAVFVNSQGYPTYEAKDLGLLKIKFERLATVGIKNFFPDMSFSITDVEQVPHFKVVFDAANKLGDEWIDYVKKSTHVPHGRMLFKGQKMSSRLGGIPLALDVIGVVEEEVRERAGEKIAHLSAEEKKKLEREIALSALRIAVLRSKPGMSINFDPEMSLSFEGDSGPYLLYTHARCASLLEKGKEKGYEPVFKNIPATNLERELAYFEVLLTDAIENIAPQKLVTYLFEVTQLFNGFYANTQIITDDKEKTEHHLAITRRAKTVLKEGLWVLGISSPERM</sequence>
<evidence type="ECO:0000313" key="13">
    <source>
        <dbReference type="EMBL" id="OIO30429.1"/>
    </source>
</evidence>
<dbReference type="InterPro" id="IPR005148">
    <property type="entry name" value="Arg-tRNA-synth_N"/>
</dbReference>
<comment type="catalytic activity">
    <reaction evidence="8">
        <text>tRNA(Arg) + L-arginine + ATP = L-arginyl-tRNA(Arg) + AMP + diphosphate</text>
        <dbReference type="Rhea" id="RHEA:20301"/>
        <dbReference type="Rhea" id="RHEA-COMP:9658"/>
        <dbReference type="Rhea" id="RHEA-COMP:9673"/>
        <dbReference type="ChEBI" id="CHEBI:30616"/>
        <dbReference type="ChEBI" id="CHEBI:32682"/>
        <dbReference type="ChEBI" id="CHEBI:33019"/>
        <dbReference type="ChEBI" id="CHEBI:78442"/>
        <dbReference type="ChEBI" id="CHEBI:78513"/>
        <dbReference type="ChEBI" id="CHEBI:456215"/>
        <dbReference type="EC" id="6.1.1.19"/>
    </reaction>
</comment>
<evidence type="ECO:0000256" key="1">
    <source>
        <dbReference type="ARBA" id="ARBA00005594"/>
    </source>
</evidence>
<dbReference type="NCBIfam" id="TIGR00456">
    <property type="entry name" value="argS"/>
    <property type="match status" value="1"/>
</dbReference>
<evidence type="ECO:0000256" key="8">
    <source>
        <dbReference type="ARBA" id="ARBA00049339"/>
    </source>
</evidence>
<dbReference type="GO" id="GO:0005524">
    <property type="term" value="F:ATP binding"/>
    <property type="evidence" value="ECO:0007669"/>
    <property type="project" value="UniProtKB-KW"/>
</dbReference>
<dbReference type="Pfam" id="PF00750">
    <property type="entry name" value="tRNA-synt_1d"/>
    <property type="match status" value="1"/>
</dbReference>
<dbReference type="SMART" id="SM00836">
    <property type="entry name" value="DALR_1"/>
    <property type="match status" value="1"/>
</dbReference>
<dbReference type="InterPro" id="IPR001278">
    <property type="entry name" value="Arg-tRNA-ligase"/>
</dbReference>
<dbReference type="InterPro" id="IPR036695">
    <property type="entry name" value="Arg-tRNA-synth_N_sf"/>
</dbReference>
<keyword evidence="6 10" id="KW-0648">Protein biosynthesis</keyword>
<gene>
    <name evidence="13" type="ORF">AUJ77_03200</name>
</gene>
<keyword evidence="4 10" id="KW-0547">Nucleotide-binding</keyword>
<evidence type="ECO:0000313" key="14">
    <source>
        <dbReference type="Proteomes" id="UP000181992"/>
    </source>
</evidence>
<dbReference type="EMBL" id="MNVN01000018">
    <property type="protein sequence ID" value="OIO30429.1"/>
    <property type="molecule type" value="Genomic_DNA"/>
</dbReference>
<protein>
    <recommendedName>
        <fullName evidence="2 9">Arginine--tRNA ligase</fullName>
        <ecNumber evidence="2 9">6.1.1.19</ecNumber>
    </recommendedName>
</protein>
<evidence type="ECO:0000256" key="3">
    <source>
        <dbReference type="ARBA" id="ARBA00022598"/>
    </source>
</evidence>
<dbReference type="SMART" id="SM01016">
    <property type="entry name" value="Arg_tRNA_synt_N"/>
    <property type="match status" value="1"/>
</dbReference>
<dbReference type="GO" id="GO:0006420">
    <property type="term" value="P:arginyl-tRNA aminoacylation"/>
    <property type="evidence" value="ECO:0007669"/>
    <property type="project" value="UniProtKB-UniRule"/>
</dbReference>
<dbReference type="Gene3D" id="3.40.50.620">
    <property type="entry name" value="HUPs"/>
    <property type="match status" value="1"/>
</dbReference>
<comment type="similarity">
    <text evidence="1 10">Belongs to the class-I aminoacyl-tRNA synthetase family.</text>
</comment>
<dbReference type="PANTHER" id="PTHR11956:SF5">
    <property type="entry name" value="ARGININE--TRNA LIGASE, CYTOPLASMIC"/>
    <property type="match status" value="1"/>
</dbReference>
<dbReference type="Proteomes" id="UP000181992">
    <property type="component" value="Unassembled WGS sequence"/>
</dbReference>
<evidence type="ECO:0000256" key="4">
    <source>
        <dbReference type="ARBA" id="ARBA00022741"/>
    </source>
</evidence>
<dbReference type="InterPro" id="IPR014729">
    <property type="entry name" value="Rossmann-like_a/b/a_fold"/>
</dbReference>
<dbReference type="STRING" id="1805281.AUJ77_03200"/>
<dbReference type="GO" id="GO:0005737">
    <property type="term" value="C:cytoplasm"/>
    <property type="evidence" value="ECO:0007669"/>
    <property type="project" value="UniProtKB-UniRule"/>
</dbReference>
<dbReference type="Gene3D" id="3.30.1360.70">
    <property type="entry name" value="Arginyl tRNA synthetase N-terminal domain"/>
    <property type="match status" value="1"/>
</dbReference>
<dbReference type="AlphaFoldDB" id="A0A1J4V6K2"/>
<dbReference type="EC" id="6.1.1.19" evidence="2 9"/>